<sequence length="147" mass="15028">MVAVRARAWWLDAPHGRALRRPWSIVRRGLGCGVVGGAVLGAKLQAGDSAYRSWATVGFAALVGALVALPAALAAVIVYQAVEGKGLRLAWLAGSLASALAVVGVALVLGMSDALAPVVLATAAFVIAFMFAPIVTTRRDPTARPDG</sequence>
<name>A0A7W5JU95_9ACTN</name>
<reference evidence="2 3" key="1">
    <citation type="submission" date="2020-08" db="EMBL/GenBank/DDBJ databases">
        <title>Sequencing the genomes of 1000 actinobacteria strains.</title>
        <authorList>
            <person name="Klenk H.-P."/>
        </authorList>
    </citation>
    <scope>NUCLEOTIDE SEQUENCE [LARGE SCALE GENOMIC DNA]</scope>
    <source>
        <strain evidence="2 3">DSM 11053</strain>
    </source>
</reference>
<protein>
    <submittedName>
        <fullName evidence="2">Uncharacterized protein</fullName>
    </submittedName>
</protein>
<comment type="caution">
    <text evidence="2">The sequence shown here is derived from an EMBL/GenBank/DDBJ whole genome shotgun (WGS) entry which is preliminary data.</text>
</comment>
<dbReference type="AlphaFoldDB" id="A0A7W5JU95"/>
<keyword evidence="1" id="KW-1133">Transmembrane helix</keyword>
<dbReference type="RefSeq" id="WP_183337307.1">
    <property type="nucleotide sequence ID" value="NZ_JACHZG010000001.1"/>
</dbReference>
<feature type="transmembrane region" description="Helical" evidence="1">
    <location>
        <begin position="25"/>
        <end position="42"/>
    </location>
</feature>
<keyword evidence="1" id="KW-0812">Transmembrane</keyword>
<evidence type="ECO:0000313" key="2">
    <source>
        <dbReference type="EMBL" id="MBB3326343.1"/>
    </source>
</evidence>
<evidence type="ECO:0000256" key="1">
    <source>
        <dbReference type="SAM" id="Phobius"/>
    </source>
</evidence>
<feature type="transmembrane region" description="Helical" evidence="1">
    <location>
        <begin position="115"/>
        <end position="135"/>
    </location>
</feature>
<feature type="transmembrane region" description="Helical" evidence="1">
    <location>
        <begin position="89"/>
        <end position="109"/>
    </location>
</feature>
<gene>
    <name evidence="2" type="ORF">FHX39_001287</name>
</gene>
<feature type="transmembrane region" description="Helical" evidence="1">
    <location>
        <begin position="54"/>
        <end position="77"/>
    </location>
</feature>
<keyword evidence="1" id="KW-0472">Membrane</keyword>
<proteinExistence type="predicted"/>
<dbReference type="Proteomes" id="UP000565572">
    <property type="component" value="Unassembled WGS sequence"/>
</dbReference>
<organism evidence="2 3">
    <name type="scientific">Microlunatus antarcticus</name>
    <dbReference type="NCBI Taxonomy" id="53388"/>
    <lineage>
        <taxon>Bacteria</taxon>
        <taxon>Bacillati</taxon>
        <taxon>Actinomycetota</taxon>
        <taxon>Actinomycetes</taxon>
        <taxon>Propionibacteriales</taxon>
        <taxon>Propionibacteriaceae</taxon>
        <taxon>Microlunatus</taxon>
    </lineage>
</organism>
<keyword evidence="3" id="KW-1185">Reference proteome</keyword>
<dbReference type="EMBL" id="JACHZG010000001">
    <property type="protein sequence ID" value="MBB3326343.1"/>
    <property type="molecule type" value="Genomic_DNA"/>
</dbReference>
<evidence type="ECO:0000313" key="3">
    <source>
        <dbReference type="Proteomes" id="UP000565572"/>
    </source>
</evidence>
<accession>A0A7W5JU95</accession>